<dbReference type="RefSeq" id="WP_070992717.1">
    <property type="nucleotide sequence ID" value="NZ_CBCSHD010000009.1"/>
</dbReference>
<dbReference type="Pfam" id="PF13424">
    <property type="entry name" value="TPR_12"/>
    <property type="match status" value="1"/>
</dbReference>
<keyword evidence="2" id="KW-1185">Reference proteome</keyword>
<protein>
    <recommendedName>
        <fullName evidence="3">MalT-like TPR region domain-containing protein</fullName>
    </recommendedName>
</protein>
<dbReference type="Gene3D" id="1.25.40.10">
    <property type="entry name" value="Tetratricopeptide repeat domain"/>
    <property type="match status" value="1"/>
</dbReference>
<evidence type="ECO:0000313" key="1">
    <source>
        <dbReference type="EMBL" id="OHU94277.1"/>
    </source>
</evidence>
<accession>A0A1S1N4H3</accession>
<dbReference type="Proteomes" id="UP000180253">
    <property type="component" value="Unassembled WGS sequence"/>
</dbReference>
<organism evidence="1 2">
    <name type="scientific">Pseudoalteromonas byunsanensis</name>
    <dbReference type="NCBI Taxonomy" id="327939"/>
    <lineage>
        <taxon>Bacteria</taxon>
        <taxon>Pseudomonadati</taxon>
        <taxon>Pseudomonadota</taxon>
        <taxon>Gammaproteobacteria</taxon>
        <taxon>Alteromonadales</taxon>
        <taxon>Pseudoalteromonadaceae</taxon>
        <taxon>Pseudoalteromonas</taxon>
    </lineage>
</organism>
<dbReference type="InterPro" id="IPR011990">
    <property type="entry name" value="TPR-like_helical_dom_sf"/>
</dbReference>
<dbReference type="SUPFAM" id="SSF48452">
    <property type="entry name" value="TPR-like"/>
    <property type="match status" value="1"/>
</dbReference>
<dbReference type="AlphaFoldDB" id="A0A1S1N4H3"/>
<dbReference type="EMBL" id="MNAN01000034">
    <property type="protein sequence ID" value="OHU94277.1"/>
    <property type="molecule type" value="Genomic_DNA"/>
</dbReference>
<gene>
    <name evidence="1" type="ORF">BIW53_14425</name>
</gene>
<evidence type="ECO:0008006" key="3">
    <source>
        <dbReference type="Google" id="ProtNLM"/>
    </source>
</evidence>
<evidence type="ECO:0000313" key="2">
    <source>
        <dbReference type="Proteomes" id="UP000180253"/>
    </source>
</evidence>
<name>A0A1S1N4H3_9GAMM</name>
<comment type="caution">
    <text evidence="1">The sequence shown here is derived from an EMBL/GenBank/DDBJ whole genome shotgun (WGS) entry which is preliminary data.</text>
</comment>
<proteinExistence type="predicted"/>
<reference evidence="1 2" key="1">
    <citation type="submission" date="2016-10" db="EMBL/GenBank/DDBJ databases">
        <title>Pseudoalteromonas amylolytica sp. nov., isolated from the surface seawater.</title>
        <authorList>
            <person name="Wu Y.-H."/>
            <person name="Cheng H."/>
            <person name="Jin X.-B."/>
            <person name="Wang C.-S."/>
            <person name="Xu X.-W."/>
        </authorList>
    </citation>
    <scope>NUCLEOTIDE SEQUENCE [LARGE SCALE GENOMIC DNA]</scope>
    <source>
        <strain evidence="1 2">JCM 12483</strain>
    </source>
</reference>
<sequence length="339" mass="38593">MFKSLLYLIVLAVTFFCPLSSAKSKDYEYQLTRAQYFLRSDPEQAFNILGSIKDVEKLTDEQKITFYILNMRLSIVLNKLDEVEPYIEQLFVYEGKPEFVDQLVSILSGAGIWLRKQDYLDAAQHTFSCALKHANKSSQRIALLISSAIVARYQQQFDVAKALYAEAADIAKRRNDQRGLATVENNLGAIELDQENFAKANEHFRKALAGFQMAQNHSGHINSGINLLLTFVLQEQLINYQRLYSHIAQLSDEYPDKSKKAYLLWVNTAYYHRQGVNPDAATREKLAEAFKQLAGPQLQRLVNKHLAALMGIDVVLTSPAAEKTITNSAWFEKIARCNW</sequence>